<organism evidence="2 3">
    <name type="scientific">Pseudomonas aeruginosa</name>
    <dbReference type="NCBI Taxonomy" id="287"/>
    <lineage>
        <taxon>Bacteria</taxon>
        <taxon>Pseudomonadati</taxon>
        <taxon>Pseudomonadota</taxon>
        <taxon>Gammaproteobacteria</taxon>
        <taxon>Pseudomonadales</taxon>
        <taxon>Pseudomonadaceae</taxon>
        <taxon>Pseudomonas</taxon>
    </lineage>
</organism>
<feature type="transmembrane region" description="Helical" evidence="1">
    <location>
        <begin position="7"/>
        <end position="28"/>
    </location>
</feature>
<keyword evidence="1" id="KW-0812">Transmembrane</keyword>
<dbReference type="RefSeq" id="WP_031683999.1">
    <property type="nucleotide sequence ID" value="NZ_JBIDIV010000019.1"/>
</dbReference>
<dbReference type="AlphaFoldDB" id="A0A6B1YIF3"/>
<keyword evidence="1" id="KW-0472">Membrane</keyword>
<sequence length="67" mass="7164">MHGNGQLELLLGSIGALSAGLVIVWLTYCATRYVLSDLKDDYAKLRAETKTLAGISARAREGLANDV</sequence>
<protein>
    <submittedName>
        <fullName evidence="2">Uncharacterized protein</fullName>
    </submittedName>
</protein>
<name>A0A6B1YIF3_PSEAI</name>
<evidence type="ECO:0000313" key="3">
    <source>
        <dbReference type="Proteomes" id="UP000644192"/>
    </source>
</evidence>
<dbReference type="EMBL" id="WXZT01000029">
    <property type="protein sequence ID" value="MZZ16540.1"/>
    <property type="molecule type" value="Genomic_DNA"/>
</dbReference>
<comment type="caution">
    <text evidence="2">The sequence shown here is derived from an EMBL/GenBank/DDBJ whole genome shotgun (WGS) entry which is preliminary data.</text>
</comment>
<evidence type="ECO:0000313" key="2">
    <source>
        <dbReference type="EMBL" id="MZZ16540.1"/>
    </source>
</evidence>
<keyword evidence="1" id="KW-1133">Transmembrane helix</keyword>
<reference evidence="2" key="1">
    <citation type="submission" date="2020-01" db="EMBL/GenBank/DDBJ databases">
        <title>Bacteria Cultured from War Wounds Associated with the Conflict in Eastern Ukraine.</title>
        <authorList>
            <person name="Snesrud E."/>
            <person name="Galac M.R."/>
            <person name="Mc Gann P."/>
            <person name="Valentine K."/>
            <person name="Viacheslav K."/>
        </authorList>
    </citation>
    <scope>NUCLEOTIDE SEQUENCE</scope>
    <source>
        <strain evidence="2">VNMU148</strain>
    </source>
</reference>
<gene>
    <name evidence="2" type="ORF">GUL26_30190</name>
</gene>
<dbReference type="Proteomes" id="UP000644192">
    <property type="component" value="Unassembled WGS sequence"/>
</dbReference>
<proteinExistence type="predicted"/>
<evidence type="ECO:0000256" key="1">
    <source>
        <dbReference type="SAM" id="Phobius"/>
    </source>
</evidence>
<accession>A0A6B1YIF3</accession>